<gene>
    <name evidence="3" type="primary">Traf2_1</name>
    <name evidence="3" type="ORF">GTO93_0020393</name>
</gene>
<evidence type="ECO:0000313" key="4">
    <source>
        <dbReference type="Proteomes" id="UP001166093"/>
    </source>
</evidence>
<accession>A0ABS2Y0J5</accession>
<proteinExistence type="predicted"/>
<dbReference type="PANTHER" id="PTHR10131">
    <property type="entry name" value="TNF RECEPTOR ASSOCIATED FACTOR"/>
    <property type="match status" value="1"/>
</dbReference>
<dbReference type="SUPFAM" id="SSF49599">
    <property type="entry name" value="TRAF domain-like"/>
    <property type="match status" value="1"/>
</dbReference>
<dbReference type="SMART" id="SM00061">
    <property type="entry name" value="MATH"/>
    <property type="match status" value="1"/>
</dbReference>
<reference evidence="3" key="1">
    <citation type="journal article" date="2021" name="Cell">
        <title>Tracing the genetic footprints of vertebrate landing in non-teleost ray-finned fishes.</title>
        <authorList>
            <person name="Bi X."/>
            <person name="Wang K."/>
            <person name="Yang L."/>
            <person name="Pan H."/>
            <person name="Jiang H."/>
            <person name="Wei Q."/>
            <person name="Fang M."/>
            <person name="Yu H."/>
            <person name="Zhu C."/>
            <person name="Cai Y."/>
            <person name="He Y."/>
            <person name="Gan X."/>
            <person name="Zeng H."/>
            <person name="Yu D."/>
            <person name="Zhu Y."/>
            <person name="Jiang H."/>
            <person name="Qiu Q."/>
            <person name="Yang H."/>
            <person name="Zhang Y.E."/>
            <person name="Wang W."/>
            <person name="Zhu M."/>
            <person name="He S."/>
            <person name="Zhang G."/>
        </authorList>
    </citation>
    <scope>NUCLEOTIDE SEQUENCE</scope>
    <source>
        <strain evidence="3">Pddl_001</strain>
    </source>
</reference>
<keyword evidence="1" id="KW-0175">Coiled coil</keyword>
<dbReference type="Pfam" id="PF21355">
    <property type="entry name" value="TRAF-mep_MATH"/>
    <property type="match status" value="1"/>
</dbReference>
<name>A0ABS2Y0J5_POLSP</name>
<sequence>MNLLLEEVLRLEKTEEARGEVLEKLNRLAERAEEQPGVNLDMQEDPSRPDLNEKLQELCHTVQALQIRVPSLESRTGQLQNRVAVTSTAMEKCDALAKSMERKLESNKRTINALQDKVRQLEQNISLCFPMNNPPTEVAQNGVFIWSITKFHNLRQEAISGLRPYLESEAFYTSQYGYKMKLRIYLNGNEQAKGTHISLYFTLQTGDFDSLLKWPFAEPVRLSILSQTNREDSALHCLSPSGLLLSLQKPSVNGNMPYGLPMFVSLTELYSRLAQFVPEDTLFVKTEVEHRKV</sequence>
<feature type="domain" description="MATH" evidence="2">
    <location>
        <begin position="141"/>
        <end position="288"/>
    </location>
</feature>
<feature type="coiled-coil region" evidence="1">
    <location>
        <begin position="97"/>
        <end position="124"/>
    </location>
</feature>
<dbReference type="PROSITE" id="PS50144">
    <property type="entry name" value="MATH"/>
    <property type="match status" value="1"/>
</dbReference>
<dbReference type="Gene3D" id="2.60.210.10">
    <property type="entry name" value="Apoptosis, Tumor Necrosis Factor Receptor Associated Protein 2, Chain A"/>
    <property type="match status" value="1"/>
</dbReference>
<dbReference type="InterPro" id="IPR008974">
    <property type="entry name" value="TRAF-like"/>
</dbReference>
<evidence type="ECO:0000259" key="2">
    <source>
        <dbReference type="PROSITE" id="PS50144"/>
    </source>
</evidence>
<feature type="non-terminal residue" evidence="3">
    <location>
        <position position="1"/>
    </location>
</feature>
<evidence type="ECO:0000313" key="3">
    <source>
        <dbReference type="EMBL" id="MBN3279705.1"/>
    </source>
</evidence>
<evidence type="ECO:0000256" key="1">
    <source>
        <dbReference type="SAM" id="Coils"/>
    </source>
</evidence>
<dbReference type="PANTHER" id="PTHR10131:SF94">
    <property type="entry name" value="TNF RECEPTOR-ASSOCIATED FACTOR 4"/>
    <property type="match status" value="1"/>
</dbReference>
<dbReference type="InterPro" id="IPR049342">
    <property type="entry name" value="TRAF1-6_MATH_dom"/>
</dbReference>
<keyword evidence="4" id="KW-1185">Reference proteome</keyword>
<dbReference type="Proteomes" id="UP001166093">
    <property type="component" value="Unassembled WGS sequence"/>
</dbReference>
<feature type="non-terminal residue" evidence="3">
    <location>
        <position position="293"/>
    </location>
</feature>
<comment type="caution">
    <text evidence="3">The sequence shown here is derived from an EMBL/GenBank/DDBJ whole genome shotgun (WGS) entry which is preliminary data.</text>
</comment>
<dbReference type="EMBL" id="JAAWVQ010091928">
    <property type="protein sequence ID" value="MBN3279705.1"/>
    <property type="molecule type" value="Genomic_DNA"/>
</dbReference>
<dbReference type="Gene3D" id="1.20.5.170">
    <property type="match status" value="1"/>
</dbReference>
<organism evidence="3 4">
    <name type="scientific">Polyodon spathula</name>
    <name type="common">North American paddlefish</name>
    <name type="synonym">Squalus spathula</name>
    <dbReference type="NCBI Taxonomy" id="7913"/>
    <lineage>
        <taxon>Eukaryota</taxon>
        <taxon>Metazoa</taxon>
        <taxon>Chordata</taxon>
        <taxon>Craniata</taxon>
        <taxon>Vertebrata</taxon>
        <taxon>Euteleostomi</taxon>
        <taxon>Actinopterygii</taxon>
        <taxon>Chondrostei</taxon>
        <taxon>Acipenseriformes</taxon>
        <taxon>Polyodontidae</taxon>
        <taxon>Polyodon</taxon>
    </lineage>
</organism>
<protein>
    <submittedName>
        <fullName evidence="3">TRAF2 factor</fullName>
    </submittedName>
</protein>
<dbReference type="InterPro" id="IPR002083">
    <property type="entry name" value="MATH/TRAF_dom"/>
</dbReference>